<dbReference type="PANTHER" id="PTHR11777:SF9">
    <property type="entry name" value="ALANINE--TRNA LIGASE, CYTOPLASMIC"/>
    <property type="match status" value="1"/>
</dbReference>
<dbReference type="Pfam" id="PF01411">
    <property type="entry name" value="tRNA-synt_2c"/>
    <property type="match status" value="1"/>
</dbReference>
<evidence type="ECO:0000313" key="11">
    <source>
        <dbReference type="EMBL" id="OGK29472.1"/>
    </source>
</evidence>
<keyword evidence="6" id="KW-0067">ATP-binding</keyword>
<evidence type="ECO:0000256" key="6">
    <source>
        <dbReference type="ARBA" id="ARBA00022840"/>
    </source>
</evidence>
<keyword evidence="7" id="KW-0694">RNA-binding</keyword>
<dbReference type="InterPro" id="IPR018164">
    <property type="entry name" value="Ala-tRNA-synth_IIc_N"/>
</dbReference>
<evidence type="ECO:0000259" key="10">
    <source>
        <dbReference type="PROSITE" id="PS50860"/>
    </source>
</evidence>
<organism evidence="11 12">
    <name type="scientific">Candidatus Roizmanbacteria bacterium RIFCSPHIGHO2_02_FULL_43_11</name>
    <dbReference type="NCBI Taxonomy" id="1802043"/>
    <lineage>
        <taxon>Bacteria</taxon>
        <taxon>Candidatus Roizmaniibacteriota</taxon>
    </lineage>
</organism>
<dbReference type="Pfam" id="PF07973">
    <property type="entry name" value="tRNA_SAD"/>
    <property type="match status" value="1"/>
</dbReference>
<dbReference type="NCBIfam" id="NF002436">
    <property type="entry name" value="PRK01584.1"/>
    <property type="match status" value="1"/>
</dbReference>
<dbReference type="AlphaFoldDB" id="A0A1F7HFB0"/>
<evidence type="ECO:0000256" key="9">
    <source>
        <dbReference type="ARBA" id="ARBA00023146"/>
    </source>
</evidence>
<feature type="domain" description="Alanyl-transfer RNA synthetases family profile" evidence="10">
    <location>
        <begin position="1"/>
        <end position="590"/>
    </location>
</feature>
<evidence type="ECO:0000256" key="4">
    <source>
        <dbReference type="ARBA" id="ARBA00022598"/>
    </source>
</evidence>
<keyword evidence="8" id="KW-0648">Protein biosynthesis</keyword>
<dbReference type="InterPro" id="IPR012947">
    <property type="entry name" value="tRNA_SAD"/>
</dbReference>
<gene>
    <name evidence="11" type="ORF">A3D08_01905</name>
</gene>
<dbReference type="SMART" id="SM00863">
    <property type="entry name" value="tRNA_SAD"/>
    <property type="match status" value="1"/>
</dbReference>
<dbReference type="SUPFAM" id="SSF101353">
    <property type="entry name" value="Putative anticodon-binding domain of alanyl-tRNA synthetase (AlaRS)"/>
    <property type="match status" value="1"/>
</dbReference>
<dbReference type="Gene3D" id="3.30.54.20">
    <property type="match status" value="1"/>
</dbReference>
<dbReference type="GO" id="GO:0005737">
    <property type="term" value="C:cytoplasm"/>
    <property type="evidence" value="ECO:0007669"/>
    <property type="project" value="InterPro"/>
</dbReference>
<dbReference type="EMBL" id="MFZT01000047">
    <property type="protein sequence ID" value="OGK29472.1"/>
    <property type="molecule type" value="Genomic_DNA"/>
</dbReference>
<dbReference type="Gene3D" id="3.30.930.10">
    <property type="entry name" value="Bira Bifunctional Protein, Domain 2"/>
    <property type="match status" value="1"/>
</dbReference>
<evidence type="ECO:0000256" key="1">
    <source>
        <dbReference type="ARBA" id="ARBA00008226"/>
    </source>
</evidence>
<proteinExistence type="inferred from homology"/>
<keyword evidence="3" id="KW-0820">tRNA-binding</keyword>
<dbReference type="GO" id="GO:0002161">
    <property type="term" value="F:aminoacyl-tRNA deacylase activity"/>
    <property type="evidence" value="ECO:0007669"/>
    <property type="project" value="TreeGrafter"/>
</dbReference>
<sequence length="590" mass="66722">MSHNELRQLYLNFFEERGHTVIEASPLVLQGDATTLFTSSGMQPLVPFLSSREVYPSGKRLVNIQPCVRTQDIDEVGDNRHTTFFEMMGNWSLGDYFKGEQLSWIWEFFTDTLSLPREKLYVTVYAGGSGVGQDEESAAEWRKLGVDDNHIFYYESNWWSRSGRPEQMPSGEIGGPDAEIFYDFGEGSHNGPESNESRFLEIANSVFIEYEKQANGTLQKLPQKGVDFGGGLERTLAAIEGEKDIFRTSLFMPIIQSAEEILHASYEGNASHIRVIADHMRASIFLIKDGVIPSNKEHGYVLRRLLRRAAIKVYQMTGGTDKLYDLAHIVPPVLNVFQEIYTSNTDPAQYQAVIHDEMDKFQHSLKKGLQLLKKKDQITGKEAFDLFQSYGFPVEVTRELLKEGGHELDMESFLQARKDHQKLSQTASVGKFRGGLAEESDQVIRYHTATHLLQQALKDVFGDTIRQEGSNITQERLRFDTHLDHKPTDEEIAKVATILNEKIQAGLPVKKCIMKREDAEKIGALSFFREKYGNEVSVYTIGGEEGKPETAYSKEFCGGPHVESTTKIGKINIYKVEKIGAQSVRIYARS</sequence>
<dbReference type="GO" id="GO:0000049">
    <property type="term" value="F:tRNA binding"/>
    <property type="evidence" value="ECO:0007669"/>
    <property type="project" value="UniProtKB-KW"/>
</dbReference>
<dbReference type="PROSITE" id="PS50860">
    <property type="entry name" value="AA_TRNA_LIGASE_II_ALA"/>
    <property type="match status" value="1"/>
</dbReference>
<evidence type="ECO:0000256" key="2">
    <source>
        <dbReference type="ARBA" id="ARBA00013168"/>
    </source>
</evidence>
<dbReference type="CDD" id="cd00673">
    <property type="entry name" value="AlaRS_core"/>
    <property type="match status" value="1"/>
</dbReference>
<protein>
    <recommendedName>
        <fullName evidence="2">alanine--tRNA ligase</fullName>
        <ecNumber evidence="2">6.1.1.7</ecNumber>
    </recommendedName>
</protein>
<dbReference type="InterPro" id="IPR018162">
    <property type="entry name" value="Ala-tRNA-ligase_IIc_anticod-bd"/>
</dbReference>
<dbReference type="EC" id="6.1.1.7" evidence="2"/>
<dbReference type="InterPro" id="IPR002318">
    <property type="entry name" value="Ala-tRNA-lgiase_IIc"/>
</dbReference>
<accession>A0A1F7HFB0</accession>
<keyword evidence="4" id="KW-0436">Ligase</keyword>
<dbReference type="GO" id="GO:0006419">
    <property type="term" value="P:alanyl-tRNA aminoacylation"/>
    <property type="evidence" value="ECO:0007669"/>
    <property type="project" value="InterPro"/>
</dbReference>
<dbReference type="InterPro" id="IPR018165">
    <property type="entry name" value="Ala-tRNA-synth_IIc_core"/>
</dbReference>
<keyword evidence="5" id="KW-0547">Nucleotide-binding</keyword>
<dbReference type="InterPro" id="IPR050058">
    <property type="entry name" value="Ala-tRNA_ligase"/>
</dbReference>
<evidence type="ECO:0000256" key="7">
    <source>
        <dbReference type="ARBA" id="ARBA00022884"/>
    </source>
</evidence>
<dbReference type="PANTHER" id="PTHR11777">
    <property type="entry name" value="ALANYL-TRNA SYNTHETASE"/>
    <property type="match status" value="1"/>
</dbReference>
<dbReference type="InterPro" id="IPR045864">
    <property type="entry name" value="aa-tRNA-synth_II/BPL/LPL"/>
</dbReference>
<dbReference type="FunFam" id="3.30.980.10:FF:000004">
    <property type="entry name" value="Alanine--tRNA ligase, cytoplasmic"/>
    <property type="match status" value="1"/>
</dbReference>
<dbReference type="Gene3D" id="3.30.980.10">
    <property type="entry name" value="Threonyl-trna Synthetase, Chain A, domain 2"/>
    <property type="match status" value="1"/>
</dbReference>
<dbReference type="PRINTS" id="PR00980">
    <property type="entry name" value="TRNASYNTHALA"/>
</dbReference>
<keyword evidence="9" id="KW-0030">Aminoacyl-tRNA synthetase</keyword>
<dbReference type="GO" id="GO:0004813">
    <property type="term" value="F:alanine-tRNA ligase activity"/>
    <property type="evidence" value="ECO:0007669"/>
    <property type="project" value="UniProtKB-EC"/>
</dbReference>
<dbReference type="Proteomes" id="UP000178098">
    <property type="component" value="Unassembled WGS sequence"/>
</dbReference>
<dbReference type="SUPFAM" id="SSF55681">
    <property type="entry name" value="Class II aaRS and biotin synthetases"/>
    <property type="match status" value="1"/>
</dbReference>
<evidence type="ECO:0000313" key="12">
    <source>
        <dbReference type="Proteomes" id="UP000178098"/>
    </source>
</evidence>
<dbReference type="SUPFAM" id="SSF55186">
    <property type="entry name" value="ThrRS/AlaRS common domain"/>
    <property type="match status" value="1"/>
</dbReference>
<evidence type="ECO:0000256" key="5">
    <source>
        <dbReference type="ARBA" id="ARBA00022741"/>
    </source>
</evidence>
<name>A0A1F7HFB0_9BACT</name>
<reference evidence="11 12" key="1">
    <citation type="journal article" date="2016" name="Nat. Commun.">
        <title>Thousands of microbial genomes shed light on interconnected biogeochemical processes in an aquifer system.</title>
        <authorList>
            <person name="Anantharaman K."/>
            <person name="Brown C.T."/>
            <person name="Hug L.A."/>
            <person name="Sharon I."/>
            <person name="Castelle C.J."/>
            <person name="Probst A.J."/>
            <person name="Thomas B.C."/>
            <person name="Singh A."/>
            <person name="Wilkins M.J."/>
            <person name="Karaoz U."/>
            <person name="Brodie E.L."/>
            <person name="Williams K.H."/>
            <person name="Hubbard S.S."/>
            <person name="Banfield J.F."/>
        </authorList>
    </citation>
    <scope>NUCLEOTIDE SEQUENCE [LARGE SCALE GENOMIC DNA]</scope>
</reference>
<evidence type="ECO:0000256" key="3">
    <source>
        <dbReference type="ARBA" id="ARBA00022555"/>
    </source>
</evidence>
<comment type="caution">
    <text evidence="11">The sequence shown here is derived from an EMBL/GenBank/DDBJ whole genome shotgun (WGS) entry which is preliminary data.</text>
</comment>
<dbReference type="InterPro" id="IPR018163">
    <property type="entry name" value="Thr/Ala-tRNA-synth_IIc_edit"/>
</dbReference>
<dbReference type="GO" id="GO:0005524">
    <property type="term" value="F:ATP binding"/>
    <property type="evidence" value="ECO:0007669"/>
    <property type="project" value="UniProtKB-KW"/>
</dbReference>
<comment type="similarity">
    <text evidence="1">Belongs to the class-II aminoacyl-tRNA synthetase family.</text>
</comment>
<evidence type="ECO:0000256" key="8">
    <source>
        <dbReference type="ARBA" id="ARBA00022917"/>
    </source>
</evidence>